<evidence type="ECO:0000313" key="4">
    <source>
        <dbReference type="EMBL" id="KOF68717.1"/>
    </source>
</evidence>
<dbReference type="PANTHER" id="PTHR12461">
    <property type="entry name" value="HYPOXIA-INDUCIBLE FACTOR 1 ALPHA INHIBITOR-RELATED"/>
    <property type="match status" value="1"/>
</dbReference>
<dbReference type="OMA" id="CEEMIHE"/>
<evidence type="ECO:0000256" key="1">
    <source>
        <dbReference type="SAM" id="SignalP"/>
    </source>
</evidence>
<dbReference type="PROSITE" id="PS50222">
    <property type="entry name" value="EF_HAND_2"/>
    <property type="match status" value="1"/>
</dbReference>
<feature type="signal peptide" evidence="1">
    <location>
        <begin position="1"/>
        <end position="18"/>
    </location>
</feature>
<dbReference type="SMART" id="SM00558">
    <property type="entry name" value="JmjC"/>
    <property type="match status" value="1"/>
</dbReference>
<evidence type="ECO:0000259" key="3">
    <source>
        <dbReference type="PROSITE" id="PS51184"/>
    </source>
</evidence>
<dbReference type="InterPro" id="IPR011992">
    <property type="entry name" value="EF-hand-dom_pair"/>
</dbReference>
<feature type="chain" id="PRO_5005582594" description="JmjC domain-containing protein" evidence="1">
    <location>
        <begin position="19"/>
        <end position="419"/>
    </location>
</feature>
<dbReference type="InterPro" id="IPR003347">
    <property type="entry name" value="JmjC_dom"/>
</dbReference>
<dbReference type="PROSITE" id="PS51184">
    <property type="entry name" value="JMJC"/>
    <property type="match status" value="1"/>
</dbReference>
<dbReference type="OrthoDB" id="415358at2759"/>
<dbReference type="PANTHER" id="PTHR12461:SF18">
    <property type="entry name" value="JMJC DOMAIN-CONTAINING PROTEIN"/>
    <property type="match status" value="1"/>
</dbReference>
<name>A0A0L8FVL0_OCTBM</name>
<gene>
    <name evidence="4" type="ORF">OCBIM_22006638mg</name>
</gene>
<dbReference type="SUPFAM" id="SSF51197">
    <property type="entry name" value="Clavaminate synthase-like"/>
    <property type="match status" value="1"/>
</dbReference>
<dbReference type="KEGG" id="obi:106880870"/>
<dbReference type="Gene3D" id="2.60.120.650">
    <property type="entry name" value="Cupin"/>
    <property type="match status" value="1"/>
</dbReference>
<reference evidence="4" key="1">
    <citation type="submission" date="2015-07" db="EMBL/GenBank/DDBJ databases">
        <title>MeaNS - Measles Nucleotide Surveillance Program.</title>
        <authorList>
            <person name="Tran T."/>
            <person name="Druce J."/>
        </authorList>
    </citation>
    <scope>NUCLEOTIDE SEQUENCE</scope>
    <source>
        <strain evidence="4">UCB-OBI-ISO-001</strain>
        <tissue evidence="4">Gonad</tissue>
    </source>
</reference>
<dbReference type="Pfam" id="PF13621">
    <property type="entry name" value="Cupin_8"/>
    <property type="match status" value="1"/>
</dbReference>
<proteinExistence type="predicted"/>
<dbReference type="Gene3D" id="1.10.238.10">
    <property type="entry name" value="EF-hand"/>
    <property type="match status" value="1"/>
</dbReference>
<dbReference type="AlphaFoldDB" id="A0A0L8FVL0"/>
<evidence type="ECO:0008006" key="5">
    <source>
        <dbReference type="Google" id="ProtNLM"/>
    </source>
</evidence>
<dbReference type="InterPro" id="IPR002048">
    <property type="entry name" value="EF_hand_dom"/>
</dbReference>
<protein>
    <recommendedName>
        <fullName evidence="5">JmjC domain-containing protein</fullName>
    </recommendedName>
</protein>
<sequence>MFYLFYLSLLLYTSVIFAQVEQQPTADAEAKVEKDLTKEPGHLKKFGSGRPTYLIDEIEGFPDAETFFSKYVFGSRPLKMKGAAQLFPAYHLWTDKYFMSLDIDPNSTVLVEEHKKENRTLPVKWMHFQKFVQIYNDSNIYMVQDVPPYLKQDVILPCCIQCPELFEEGFATTVMWFSSGGTKSVIHTDNLDNINCLFRGDKEIVFVDPKYQDKIHLNAHGSYSNIDVDRMDYTQNPELAEIEYHLGNMTSGDCLYIPYLWIHQVRSYGSNLAVNVWWNNSKNHLIDVNKCLKPCRYDLTLADVSFSFREDDNDDLTDFQNRMFDIAETKDIELDDMKLVLFGEEFTQELEQMNAGYGYVAHIKKLFQKFDLNGDLKITEEELKSLLDVTWEECMDLIIDLSHLIEAIQKTSKMSHEEL</sequence>
<feature type="domain" description="EF-hand" evidence="2">
    <location>
        <begin position="358"/>
        <end position="393"/>
    </location>
</feature>
<dbReference type="STRING" id="37653.A0A0L8FVL0"/>
<evidence type="ECO:0000259" key="2">
    <source>
        <dbReference type="PROSITE" id="PS50222"/>
    </source>
</evidence>
<dbReference type="EMBL" id="KQ426043">
    <property type="protein sequence ID" value="KOF68717.1"/>
    <property type="molecule type" value="Genomic_DNA"/>
</dbReference>
<keyword evidence="1" id="KW-0732">Signal</keyword>
<dbReference type="GO" id="GO:0005509">
    <property type="term" value="F:calcium ion binding"/>
    <property type="evidence" value="ECO:0007669"/>
    <property type="project" value="InterPro"/>
</dbReference>
<accession>A0A0L8FVL0</accession>
<organism evidence="4">
    <name type="scientific">Octopus bimaculoides</name>
    <name type="common">California two-spotted octopus</name>
    <dbReference type="NCBI Taxonomy" id="37653"/>
    <lineage>
        <taxon>Eukaryota</taxon>
        <taxon>Metazoa</taxon>
        <taxon>Spiralia</taxon>
        <taxon>Lophotrochozoa</taxon>
        <taxon>Mollusca</taxon>
        <taxon>Cephalopoda</taxon>
        <taxon>Coleoidea</taxon>
        <taxon>Octopodiformes</taxon>
        <taxon>Octopoda</taxon>
        <taxon>Incirrata</taxon>
        <taxon>Octopodidae</taxon>
        <taxon>Octopus</taxon>
    </lineage>
</organism>
<dbReference type="SUPFAM" id="SSF47473">
    <property type="entry name" value="EF-hand"/>
    <property type="match status" value="1"/>
</dbReference>
<feature type="domain" description="JmjC" evidence="3">
    <location>
        <begin position="145"/>
        <end position="295"/>
    </location>
</feature>
<dbReference type="InterPro" id="IPR041667">
    <property type="entry name" value="Cupin_8"/>
</dbReference>